<name>A0ACC2F7A1_DALPE</name>
<organism evidence="1 2">
    <name type="scientific">Dallia pectoralis</name>
    <name type="common">Alaska blackfish</name>
    <dbReference type="NCBI Taxonomy" id="75939"/>
    <lineage>
        <taxon>Eukaryota</taxon>
        <taxon>Metazoa</taxon>
        <taxon>Chordata</taxon>
        <taxon>Craniata</taxon>
        <taxon>Vertebrata</taxon>
        <taxon>Euteleostomi</taxon>
        <taxon>Actinopterygii</taxon>
        <taxon>Neopterygii</taxon>
        <taxon>Teleostei</taxon>
        <taxon>Protacanthopterygii</taxon>
        <taxon>Esociformes</taxon>
        <taxon>Umbridae</taxon>
        <taxon>Dallia</taxon>
    </lineage>
</organism>
<comment type="caution">
    <text evidence="1">The sequence shown here is derived from an EMBL/GenBank/DDBJ whole genome shotgun (WGS) entry which is preliminary data.</text>
</comment>
<gene>
    <name evidence="1" type="ORF">DPEC_G00335140</name>
</gene>
<evidence type="ECO:0000313" key="1">
    <source>
        <dbReference type="EMBL" id="KAJ7987090.1"/>
    </source>
</evidence>
<dbReference type="Proteomes" id="UP001157502">
    <property type="component" value="Chromosome 33"/>
</dbReference>
<keyword evidence="2" id="KW-1185">Reference proteome</keyword>
<sequence>MLGVEQWSVVLIGGRWKRGDMLASSGHLVVTCFVTWQIRQQKRNYSPDRIKAWIRFVLLSGEFIPPSSFHDFPLLTSRFASPLPLKRQVMPPALLSPFSPQTLPAHDFSDA</sequence>
<dbReference type="EMBL" id="CM055760">
    <property type="protein sequence ID" value="KAJ7987090.1"/>
    <property type="molecule type" value="Genomic_DNA"/>
</dbReference>
<accession>A0ACC2F7A1</accession>
<proteinExistence type="predicted"/>
<protein>
    <submittedName>
        <fullName evidence="1">Uncharacterized protein</fullName>
    </submittedName>
</protein>
<reference evidence="1" key="1">
    <citation type="submission" date="2021-05" db="EMBL/GenBank/DDBJ databases">
        <authorList>
            <person name="Pan Q."/>
            <person name="Jouanno E."/>
            <person name="Zahm M."/>
            <person name="Klopp C."/>
            <person name="Cabau C."/>
            <person name="Louis A."/>
            <person name="Berthelot C."/>
            <person name="Parey E."/>
            <person name="Roest Crollius H."/>
            <person name="Montfort J."/>
            <person name="Robinson-Rechavi M."/>
            <person name="Bouchez O."/>
            <person name="Lampietro C."/>
            <person name="Lopez Roques C."/>
            <person name="Donnadieu C."/>
            <person name="Postlethwait J."/>
            <person name="Bobe J."/>
            <person name="Dillon D."/>
            <person name="Chandos A."/>
            <person name="von Hippel F."/>
            <person name="Guiguen Y."/>
        </authorList>
    </citation>
    <scope>NUCLEOTIDE SEQUENCE</scope>
    <source>
        <strain evidence="1">YG-Jan2019</strain>
    </source>
</reference>
<evidence type="ECO:0000313" key="2">
    <source>
        <dbReference type="Proteomes" id="UP001157502"/>
    </source>
</evidence>